<comment type="similarity">
    <text evidence="2">Belongs to the TFIIB family.</text>
</comment>
<comment type="caution">
    <text evidence="9">The sequence shown here is derived from an EMBL/GenBank/DDBJ whole genome shotgun (WGS) entry which is preliminary data.</text>
</comment>
<proteinExistence type="inferred from homology"/>
<protein>
    <recommendedName>
        <fullName evidence="10">Transcription factor TFIIB cyclin-like domain-containing protein</fullName>
    </recommendedName>
</protein>
<keyword evidence="5" id="KW-0862">Zinc</keyword>
<evidence type="ECO:0000256" key="2">
    <source>
        <dbReference type="ARBA" id="ARBA00010857"/>
    </source>
</evidence>
<keyword evidence="3" id="KW-0479">Metal-binding</keyword>
<dbReference type="Gene3D" id="1.10.472.10">
    <property type="entry name" value="Cyclin-like"/>
    <property type="match status" value="1"/>
</dbReference>
<dbReference type="GO" id="GO:0097550">
    <property type="term" value="C:transcription preinitiation complex"/>
    <property type="evidence" value="ECO:0007669"/>
    <property type="project" value="TreeGrafter"/>
</dbReference>
<reference evidence="9" key="1">
    <citation type="journal article" date="2016" name="Nat. Genet.">
        <title>A high-quality carrot genome assembly provides new insights into carotenoid accumulation and asterid genome evolution.</title>
        <authorList>
            <person name="Iorizzo M."/>
            <person name="Ellison S."/>
            <person name="Senalik D."/>
            <person name="Zeng P."/>
            <person name="Satapoomin P."/>
            <person name="Huang J."/>
            <person name="Bowman M."/>
            <person name="Iovene M."/>
            <person name="Sanseverino W."/>
            <person name="Cavagnaro P."/>
            <person name="Yildiz M."/>
            <person name="Macko-Podgorni A."/>
            <person name="Moranska E."/>
            <person name="Grzebelus E."/>
            <person name="Grzebelus D."/>
            <person name="Ashrafi H."/>
            <person name="Zheng Z."/>
            <person name="Cheng S."/>
            <person name="Spooner D."/>
            <person name="Van Deynze A."/>
            <person name="Simon P."/>
        </authorList>
    </citation>
    <scope>NUCLEOTIDE SEQUENCE [LARGE SCALE GENOMIC DNA]</scope>
    <source>
        <tissue evidence="9">Leaf</tissue>
    </source>
</reference>
<evidence type="ECO:0008006" key="10">
    <source>
        <dbReference type="Google" id="ProtNLM"/>
    </source>
</evidence>
<name>A0A175YR51_DAUCS</name>
<dbReference type="GO" id="GO:0005634">
    <property type="term" value="C:nucleus"/>
    <property type="evidence" value="ECO:0007669"/>
    <property type="project" value="UniProtKB-SubCell"/>
</dbReference>
<evidence type="ECO:0000256" key="4">
    <source>
        <dbReference type="ARBA" id="ARBA00022771"/>
    </source>
</evidence>
<evidence type="ECO:0000313" key="9">
    <source>
        <dbReference type="EMBL" id="KZM85827.1"/>
    </source>
</evidence>
<dbReference type="PANTHER" id="PTHR11618">
    <property type="entry name" value="TRANSCRIPTION INITIATION FACTOR IIB-RELATED"/>
    <property type="match status" value="1"/>
</dbReference>
<dbReference type="STRING" id="79200.A0A175YR51"/>
<evidence type="ECO:0000256" key="7">
    <source>
        <dbReference type="ARBA" id="ARBA00023163"/>
    </source>
</evidence>
<evidence type="ECO:0000256" key="3">
    <source>
        <dbReference type="ARBA" id="ARBA00022723"/>
    </source>
</evidence>
<dbReference type="AlphaFoldDB" id="A0A175YR51"/>
<keyword evidence="6" id="KW-0805">Transcription regulation</keyword>
<dbReference type="InterPro" id="IPR036915">
    <property type="entry name" value="Cyclin-like_sf"/>
</dbReference>
<dbReference type="InterPro" id="IPR000812">
    <property type="entry name" value="TFIIB"/>
</dbReference>
<evidence type="ECO:0000256" key="6">
    <source>
        <dbReference type="ARBA" id="ARBA00023015"/>
    </source>
</evidence>
<dbReference type="GO" id="GO:0008270">
    <property type="term" value="F:zinc ion binding"/>
    <property type="evidence" value="ECO:0007669"/>
    <property type="project" value="UniProtKB-KW"/>
</dbReference>
<dbReference type="SUPFAM" id="SSF47954">
    <property type="entry name" value="Cyclin-like"/>
    <property type="match status" value="1"/>
</dbReference>
<dbReference type="GO" id="GO:0001006">
    <property type="term" value="F:RNA polymerase III type 3 promoter sequence-specific DNA binding"/>
    <property type="evidence" value="ECO:0007669"/>
    <property type="project" value="TreeGrafter"/>
</dbReference>
<keyword evidence="4" id="KW-0863">Zinc-finger</keyword>
<dbReference type="EMBL" id="LNRQ01000008">
    <property type="protein sequence ID" value="KZM85827.1"/>
    <property type="molecule type" value="Genomic_DNA"/>
</dbReference>
<organism evidence="9">
    <name type="scientific">Daucus carota subsp. sativus</name>
    <name type="common">Carrot</name>
    <dbReference type="NCBI Taxonomy" id="79200"/>
    <lineage>
        <taxon>Eukaryota</taxon>
        <taxon>Viridiplantae</taxon>
        <taxon>Streptophyta</taxon>
        <taxon>Embryophyta</taxon>
        <taxon>Tracheophyta</taxon>
        <taxon>Spermatophyta</taxon>
        <taxon>Magnoliopsida</taxon>
        <taxon>eudicotyledons</taxon>
        <taxon>Gunneridae</taxon>
        <taxon>Pentapetalae</taxon>
        <taxon>asterids</taxon>
        <taxon>campanulids</taxon>
        <taxon>Apiales</taxon>
        <taxon>Apiaceae</taxon>
        <taxon>Apioideae</taxon>
        <taxon>Scandiceae</taxon>
        <taxon>Daucinae</taxon>
        <taxon>Daucus</taxon>
        <taxon>Daucus sect. Daucus</taxon>
    </lineage>
</organism>
<dbReference type="Gramene" id="KZM85827">
    <property type="protein sequence ID" value="KZM85827"/>
    <property type="gene ID" value="DCAR_026751"/>
</dbReference>
<evidence type="ECO:0000256" key="1">
    <source>
        <dbReference type="ARBA" id="ARBA00004123"/>
    </source>
</evidence>
<keyword evidence="8" id="KW-0539">Nucleus</keyword>
<dbReference type="GO" id="GO:0000995">
    <property type="term" value="F:RNA polymerase III general transcription initiation factor activity"/>
    <property type="evidence" value="ECO:0007669"/>
    <property type="project" value="TreeGrafter"/>
</dbReference>
<sequence>MGEVLWCRICETNRKASQHNDFVFCDVCGLVFREYDFSPESPPIQHPVRTLAHELGISDHYAIGDAIVCFDEAFPCLRSCGVDAAVCLYIGCRANQVPVMLLDFSVKMCVSVYYLGVRFLDVCELLSITIDGFRPPQIDDPLFMINRFMLSEKNKRDFGVQLTALRILAAMKTDYVGGRNRLGGLCAAAVYMAGGYDSLDVDDVVPAVEAVLSPLELVEFDSLASEFRSVAKEYKDRYGKECL</sequence>
<dbReference type="GO" id="GO:0070897">
    <property type="term" value="P:transcription preinitiation complex assembly"/>
    <property type="evidence" value="ECO:0007669"/>
    <property type="project" value="InterPro"/>
</dbReference>
<dbReference type="GO" id="GO:0000126">
    <property type="term" value="C:transcription factor TFIIIB complex"/>
    <property type="evidence" value="ECO:0007669"/>
    <property type="project" value="TreeGrafter"/>
</dbReference>
<accession>A0A175YR51</accession>
<comment type="subcellular location">
    <subcellularLocation>
        <location evidence="1">Nucleus</location>
    </subcellularLocation>
</comment>
<evidence type="ECO:0000256" key="5">
    <source>
        <dbReference type="ARBA" id="ARBA00022833"/>
    </source>
</evidence>
<keyword evidence="7" id="KW-0804">Transcription</keyword>
<evidence type="ECO:0000256" key="8">
    <source>
        <dbReference type="ARBA" id="ARBA00023242"/>
    </source>
</evidence>
<gene>
    <name evidence="9" type="ORF">DCAR_026751</name>
</gene>
<dbReference type="PANTHER" id="PTHR11618:SF4">
    <property type="entry name" value="TRANSCRIPTION FACTOR IIIB 90 KDA SUBUNIT"/>
    <property type="match status" value="1"/>
</dbReference>